<keyword evidence="1" id="KW-0812">Transmembrane</keyword>
<reference evidence="3" key="1">
    <citation type="submission" date="2018-12" db="EMBL/GenBank/DDBJ databases">
        <title>Complete genome sequence of an uncultured bacterium of the candidate phylum Bipolaricaulota.</title>
        <authorList>
            <person name="Kadnikov V.V."/>
            <person name="Mardanov A.V."/>
            <person name="Beletsky A.V."/>
            <person name="Frank Y.A."/>
            <person name="Karnachuk O.V."/>
            <person name="Ravin N.V."/>
        </authorList>
    </citation>
    <scope>NUCLEOTIDE SEQUENCE [LARGE SCALE GENOMIC DNA]</scope>
</reference>
<accession>A0A410FU63</accession>
<evidence type="ECO:0000313" key="2">
    <source>
        <dbReference type="EMBL" id="QAA76498.1"/>
    </source>
</evidence>
<dbReference type="Proteomes" id="UP000287233">
    <property type="component" value="Chromosome"/>
</dbReference>
<keyword evidence="1" id="KW-0472">Membrane</keyword>
<feature type="transmembrane region" description="Helical" evidence="1">
    <location>
        <begin position="263"/>
        <end position="289"/>
    </location>
</feature>
<dbReference type="PANTHER" id="PTHR31272">
    <property type="entry name" value="CYTOCHROME C-TYPE BIOGENESIS PROTEIN HI_1454-RELATED"/>
    <property type="match status" value="1"/>
</dbReference>
<dbReference type="EMBL" id="CP034928">
    <property type="protein sequence ID" value="QAA76498.1"/>
    <property type="molecule type" value="Genomic_DNA"/>
</dbReference>
<name>A0A410FU63_BIPS1</name>
<sequence>MRARRVWLGLLAGLTVAVWATMAQEVEVLFFYEEGCSHCKQVETFLGTLIQDGLPFRLHRYGIHTPEGWSLLQRLLRAYSAELGPVPMVFVGDVVMVGTTFYGVGPQPVTLSGLAQELTLEEAIRTAQAVGAPSPLTKLPPTVTEGVLFTRAAGCPDCQILEALVERWVEQYPGLGVRQLDLATPDAASTFDKLKRMYGAHGNAPGFFAGDVAVVGGQVFLPRRAPLALDTADGAAAVNDALAQAVRTQSSSPLDRLRVREQLTLGAVVIAAILDSVNPCDFAVLILLLGTLLVVGKRVKVIWAGLAFAAGIFVAYYAIGFALYSLVGGIRAFRVPFVYAVSSLAIVIGLWEMKDLLWYGKWFSIEVPEKWKPSVKKITASVVSIPGAFVIGLVDSLFLAPCTSGPYIVILTLLSQTTSRLQGALWLLLYNFIFILPMIGITLLVHFGFTTTARAERWRTAKLGKLHFTTGLVMVLIGVGMIIGVRLGYL</sequence>
<keyword evidence="1" id="KW-1133">Transmembrane helix</keyword>
<feature type="transmembrane region" description="Helical" evidence="1">
    <location>
        <begin position="378"/>
        <end position="401"/>
    </location>
</feature>
<organism evidence="2 3">
    <name type="scientific">Bipolaricaulis sibiricus</name>
    <dbReference type="NCBI Taxonomy" id="2501609"/>
    <lineage>
        <taxon>Bacteria</taxon>
        <taxon>Candidatus Bipolaricaulota</taxon>
        <taxon>Candidatus Bipolaricaulia</taxon>
        <taxon>Candidatus Bipolaricaulales</taxon>
        <taxon>Candidatus Bipolaricaulaceae</taxon>
        <taxon>Candidatus Bipolaricaulis</taxon>
    </lineage>
</organism>
<feature type="transmembrane region" description="Helical" evidence="1">
    <location>
        <begin position="301"/>
        <end position="327"/>
    </location>
</feature>
<evidence type="ECO:0000256" key="1">
    <source>
        <dbReference type="SAM" id="Phobius"/>
    </source>
</evidence>
<feature type="transmembrane region" description="Helical" evidence="1">
    <location>
        <begin position="333"/>
        <end position="351"/>
    </location>
</feature>
<feature type="transmembrane region" description="Helical" evidence="1">
    <location>
        <begin position="421"/>
        <end position="445"/>
    </location>
</feature>
<protein>
    <submittedName>
        <fullName evidence="2">Uncharacterized protein</fullName>
    </submittedName>
</protein>
<gene>
    <name evidence="2" type="ORF">BIP78_0732</name>
</gene>
<dbReference type="PANTHER" id="PTHR31272:SF9">
    <property type="entry name" value="BLL1027 PROTEIN"/>
    <property type="match status" value="1"/>
</dbReference>
<dbReference type="InterPro" id="IPR051790">
    <property type="entry name" value="Cytochrome_c-biogenesis_DsbD"/>
</dbReference>
<proteinExistence type="predicted"/>
<dbReference type="KEGG" id="bih:BIP78_0732"/>
<evidence type="ECO:0000313" key="3">
    <source>
        <dbReference type="Proteomes" id="UP000287233"/>
    </source>
</evidence>
<feature type="transmembrane region" description="Helical" evidence="1">
    <location>
        <begin position="466"/>
        <end position="489"/>
    </location>
</feature>
<dbReference type="AlphaFoldDB" id="A0A410FU63"/>